<protein>
    <submittedName>
        <fullName evidence="3">Uncharacterized protein</fullName>
    </submittedName>
</protein>
<dbReference type="InterPro" id="IPR019421">
    <property type="entry name" value="7TM_GPCR_serpentine_rcpt_Srd"/>
</dbReference>
<name>A0A915EF17_9BILA</name>
<feature type="transmembrane region" description="Helical" evidence="1">
    <location>
        <begin position="17"/>
        <end position="38"/>
    </location>
</feature>
<evidence type="ECO:0000256" key="1">
    <source>
        <dbReference type="SAM" id="Phobius"/>
    </source>
</evidence>
<accession>A0A915EF17</accession>
<organism evidence="2 3">
    <name type="scientific">Ditylenchus dipsaci</name>
    <dbReference type="NCBI Taxonomy" id="166011"/>
    <lineage>
        <taxon>Eukaryota</taxon>
        <taxon>Metazoa</taxon>
        <taxon>Ecdysozoa</taxon>
        <taxon>Nematoda</taxon>
        <taxon>Chromadorea</taxon>
        <taxon>Rhabditida</taxon>
        <taxon>Tylenchina</taxon>
        <taxon>Tylenchomorpha</taxon>
        <taxon>Sphaerularioidea</taxon>
        <taxon>Anguinidae</taxon>
        <taxon>Anguininae</taxon>
        <taxon>Ditylenchus</taxon>
    </lineage>
</organism>
<proteinExistence type="predicted"/>
<dbReference type="AlphaFoldDB" id="A0A915EF17"/>
<keyword evidence="2" id="KW-1185">Reference proteome</keyword>
<dbReference type="Proteomes" id="UP000887574">
    <property type="component" value="Unplaced"/>
</dbReference>
<dbReference type="WBParaSite" id="jg5992">
    <property type="protein sequence ID" value="jg5992"/>
    <property type="gene ID" value="jg5992"/>
</dbReference>
<keyword evidence="1" id="KW-0472">Membrane</keyword>
<reference evidence="3" key="1">
    <citation type="submission" date="2022-11" db="UniProtKB">
        <authorList>
            <consortium name="WormBaseParasite"/>
        </authorList>
    </citation>
    <scope>IDENTIFICATION</scope>
</reference>
<sequence length="71" mass="8140">MASIFSSKGSREVDLSVFYTVPTHWIPVLNPIITIIVVKPYRRTFARRKETNSIPIFHPPINNANRMISIS</sequence>
<keyword evidence="1" id="KW-0812">Transmembrane</keyword>
<dbReference type="Pfam" id="PF10317">
    <property type="entry name" value="7TM_GPCR_Srd"/>
    <property type="match status" value="1"/>
</dbReference>
<evidence type="ECO:0000313" key="3">
    <source>
        <dbReference type="WBParaSite" id="jg5992"/>
    </source>
</evidence>
<keyword evidence="1" id="KW-1133">Transmembrane helix</keyword>
<evidence type="ECO:0000313" key="2">
    <source>
        <dbReference type="Proteomes" id="UP000887574"/>
    </source>
</evidence>